<evidence type="ECO:0000313" key="4">
    <source>
        <dbReference type="Proteomes" id="UP001146793"/>
    </source>
</evidence>
<dbReference type="InterPro" id="IPR011990">
    <property type="entry name" value="TPR-like_helical_dom_sf"/>
</dbReference>
<feature type="repeat" description="TPR" evidence="1">
    <location>
        <begin position="279"/>
        <end position="312"/>
    </location>
</feature>
<reference evidence="3" key="1">
    <citation type="submission" date="2022-08" db="EMBL/GenBank/DDBJ databases">
        <title>Novel sulfate-reducing endosymbionts in the free-living metamonad Anaeramoeba.</title>
        <authorList>
            <person name="Jerlstrom-Hultqvist J."/>
            <person name="Cepicka I."/>
            <person name="Gallot-Lavallee L."/>
            <person name="Salas-Leiva D."/>
            <person name="Curtis B.A."/>
            <person name="Zahonova K."/>
            <person name="Pipaliya S."/>
            <person name="Dacks J."/>
            <person name="Roger A.J."/>
        </authorList>
    </citation>
    <scope>NUCLEOTIDE SEQUENCE</scope>
    <source>
        <strain evidence="3">Schooner1</strain>
    </source>
</reference>
<keyword evidence="1" id="KW-0802">TPR repeat</keyword>
<keyword evidence="5" id="KW-1185">Reference proteome</keyword>
<dbReference type="SUPFAM" id="SSF48452">
    <property type="entry name" value="TPR-like"/>
    <property type="match status" value="1"/>
</dbReference>
<evidence type="ECO:0000313" key="5">
    <source>
        <dbReference type="Proteomes" id="UP001150062"/>
    </source>
</evidence>
<dbReference type="InterPro" id="IPR019734">
    <property type="entry name" value="TPR_rpt"/>
</dbReference>
<evidence type="ECO:0000256" key="1">
    <source>
        <dbReference type="PROSITE-ProRule" id="PRU00339"/>
    </source>
</evidence>
<dbReference type="PROSITE" id="PS50005">
    <property type="entry name" value="TPR"/>
    <property type="match status" value="1"/>
</dbReference>
<protein>
    <submittedName>
        <fullName evidence="2">Lipopolysaccharide assembly protein b</fullName>
    </submittedName>
</protein>
<dbReference type="EMBL" id="JAOAOG010000109">
    <property type="protein sequence ID" value="KAJ6248618.1"/>
    <property type="molecule type" value="Genomic_DNA"/>
</dbReference>
<dbReference type="Proteomes" id="UP001146793">
    <property type="component" value="Unassembled WGS sequence"/>
</dbReference>
<evidence type="ECO:0000313" key="3">
    <source>
        <dbReference type="EMBL" id="KAJ6248618.1"/>
    </source>
</evidence>
<dbReference type="EMBL" id="JANTQA010000008">
    <property type="protein sequence ID" value="KAJ3452515.1"/>
    <property type="molecule type" value="Genomic_DNA"/>
</dbReference>
<accession>A0AAV8AKD2</accession>
<name>A0AAV8AKD2_9EUKA</name>
<gene>
    <name evidence="2" type="ORF">M0812_04284</name>
    <name evidence="3" type="ORF">M0813_17351</name>
</gene>
<dbReference type="AlphaFoldDB" id="A0AAV8AKD2"/>
<proteinExistence type="predicted"/>
<comment type="caution">
    <text evidence="2">The sequence shown here is derived from an EMBL/GenBank/DDBJ whole genome shotgun (WGS) entry which is preliminary data.</text>
</comment>
<dbReference type="Gene3D" id="1.25.40.10">
    <property type="entry name" value="Tetratricopeptide repeat domain"/>
    <property type="match status" value="1"/>
</dbReference>
<sequence length="480" mass="57810">MLTRDESENLQRTLPLWKNVIDYWVIGVDVLNTDNSEEIIYNELGHLPGKIVVVNFTGMGPTWTILVEEGIKSFPEATHGIIADADFSPLNNHFDRSQLDPMSSKHLFEMYSDERRNIRTLDWVYRNIPGVKIERRVHQIIKVPKIPGQEQYATWIDLPVEDREGGYMDRTGEKQLRYIYYLELDLQDFPNDTRTLYYLGYAHYEFFFKNQDNPQPEHWEHLAKGVEILEQRSKIPKGNYEERWFSILLRAEIYERFYRNWEEAEKLYKQCHEIDPERADPYFYIGQNYRMAKDYEKAFFYFNKVITLPFPSRNLFNWRRMYDCLRYIEMARVIYHIDVPRRHLTFILERLKEAQNNQICAEDRPGLKEMYGKLKVRTKFMMKLSKVKNSINHFWKKKKKIILPIIGEEIGDKLERRTKRILKVSTCYTFKRERKKYLSLFDNTNADILQDLDETHEDIVDKWEDVLDSLKKVKCKINNK</sequence>
<organism evidence="2 4">
    <name type="scientific">Anaeramoeba flamelloides</name>
    <dbReference type="NCBI Taxonomy" id="1746091"/>
    <lineage>
        <taxon>Eukaryota</taxon>
        <taxon>Metamonada</taxon>
        <taxon>Anaeramoebidae</taxon>
        <taxon>Anaeramoeba</taxon>
    </lineage>
</organism>
<dbReference type="Proteomes" id="UP001150062">
    <property type="component" value="Unassembled WGS sequence"/>
</dbReference>
<evidence type="ECO:0000313" key="2">
    <source>
        <dbReference type="EMBL" id="KAJ3452515.1"/>
    </source>
</evidence>
<reference evidence="2" key="2">
    <citation type="submission" date="2022-08" db="EMBL/GenBank/DDBJ databases">
        <title>Novel sulphate-reducing endosymbionts in the free-living metamonad Anaeramoeba.</title>
        <authorList>
            <person name="Jerlstrom-Hultqvist J."/>
            <person name="Cepicka I."/>
            <person name="Gallot-Lavallee L."/>
            <person name="Salas-Leiva D."/>
            <person name="Curtis B.A."/>
            <person name="Zahonova K."/>
            <person name="Pipaliya S."/>
            <person name="Dacks J."/>
            <person name="Roger A.J."/>
        </authorList>
    </citation>
    <scope>NUCLEOTIDE SEQUENCE</scope>
    <source>
        <strain evidence="2">Busselton2</strain>
    </source>
</reference>